<comment type="similarity">
    <text evidence="2">Belongs to the protein prenyltransferase subunit beta family.</text>
</comment>
<gene>
    <name evidence="9" type="ORF">BmR1_04g08860</name>
</gene>
<evidence type="ECO:0000256" key="6">
    <source>
        <dbReference type="ARBA" id="ARBA00022737"/>
    </source>
</evidence>
<evidence type="ECO:0000313" key="10">
    <source>
        <dbReference type="Proteomes" id="UP000002899"/>
    </source>
</evidence>
<dbReference type="SUPFAM" id="SSF48239">
    <property type="entry name" value="Terpenoid cyclases/Protein prenyltransferases"/>
    <property type="match status" value="1"/>
</dbReference>
<evidence type="ECO:0000256" key="1">
    <source>
        <dbReference type="ARBA" id="ARBA00001947"/>
    </source>
</evidence>
<sequence length="299" mass="33566">MTHSLDLMYQSLSPTFSNMLCASVDSFWDENGGYGGGIGQIGNVITTYACVCLQYIAGLSGLNLRRNDIYKFLRQRKLKNCAFQVHENGEYDTRSTFCAIATASLLNILTKELTEGVDQYIASCQCYDGGIAGKPNLESHAAYSFCGLATLCILGKHEVINLDKFKKWCTNRVMKTEFGFQGRPNKLVDSCYSYWIGATIYLLNKLDILSNDDCKRILSWSKMYLLLIAQTEFGFRDKPGKDPDLYHTCYSLSSLALTDEVLGQACKLSPINPLHILTQYTVDRGKQVLQLDKSFNVEM</sequence>
<dbReference type="EC" id="2.5.1.58" evidence="9"/>
<dbReference type="Proteomes" id="UP000002899">
    <property type="component" value="Chromosome IV"/>
</dbReference>
<dbReference type="PANTHER" id="PTHR11774">
    <property type="entry name" value="GERANYLGERANYL TRANSFERASE TYPE BETA SUBUNIT"/>
    <property type="match status" value="1"/>
</dbReference>
<dbReference type="GO" id="GO:0005965">
    <property type="term" value="C:protein farnesyltransferase complex"/>
    <property type="evidence" value="ECO:0007669"/>
    <property type="project" value="TreeGrafter"/>
</dbReference>
<dbReference type="EMBL" id="LN871599">
    <property type="protein sequence ID" value="SIO73847.1"/>
    <property type="molecule type" value="Genomic_DNA"/>
</dbReference>
<reference evidence="9 10" key="2">
    <citation type="journal article" date="2013" name="PLoS ONE">
        <title>Whole genome mapping and re-organization of the nuclear and mitochondrial genomes of Babesia microti isolates.</title>
        <authorList>
            <person name="Cornillot E."/>
            <person name="Dassouli A."/>
            <person name="Garg A."/>
            <person name="Pachikara N."/>
            <person name="Randazzo S."/>
            <person name="Depoix D."/>
            <person name="Carcy B."/>
            <person name="Delbecq S."/>
            <person name="Frutos R."/>
            <person name="Silva J.C."/>
            <person name="Sutton R."/>
            <person name="Krause P.J."/>
            <person name="Mamoun C.B."/>
        </authorList>
    </citation>
    <scope>NUCLEOTIDE SEQUENCE [LARGE SCALE GENOMIC DNA]</scope>
    <source>
        <strain evidence="9 10">RI</strain>
    </source>
</reference>
<keyword evidence="3" id="KW-0637">Prenyltransferase</keyword>
<dbReference type="InterPro" id="IPR045089">
    <property type="entry name" value="PGGT1B-like"/>
</dbReference>
<evidence type="ECO:0000313" key="9">
    <source>
        <dbReference type="EMBL" id="SIO73847.1"/>
    </source>
</evidence>
<name>A0A1N6LYA2_BABMR</name>
<evidence type="ECO:0000259" key="8">
    <source>
        <dbReference type="Pfam" id="PF00432"/>
    </source>
</evidence>
<keyword evidence="7" id="KW-0862">Zinc</keyword>
<evidence type="ECO:0000256" key="2">
    <source>
        <dbReference type="ARBA" id="ARBA00010497"/>
    </source>
</evidence>
<comment type="cofactor">
    <cofactor evidence="1">
        <name>Zn(2+)</name>
        <dbReference type="ChEBI" id="CHEBI:29105"/>
    </cofactor>
</comment>
<dbReference type="GeneID" id="24426403"/>
<reference evidence="9 10" key="3">
    <citation type="journal article" date="2016" name="Sci. Rep.">
        <title>Genome-wide diversity and gene expression profiling of Babesia microti isolates identify polymorphic genes that mediate host-pathogen interactions.</title>
        <authorList>
            <person name="Silva J.C."/>
            <person name="Cornillot E."/>
            <person name="McCracken C."/>
            <person name="Usmani-Brown S."/>
            <person name="Dwivedi A."/>
            <person name="Ifeonu O.O."/>
            <person name="Crabtree J."/>
            <person name="Gotia H.T."/>
            <person name="Virji A.Z."/>
            <person name="Reynes C."/>
            <person name="Colinge J."/>
            <person name="Kumar V."/>
            <person name="Lawres L."/>
            <person name="Pazzi J.E."/>
            <person name="Pablo J.V."/>
            <person name="Hung C."/>
            <person name="Brancato J."/>
            <person name="Kumari P."/>
            <person name="Orvis J."/>
            <person name="Tretina K."/>
            <person name="Chibucos M."/>
            <person name="Ott S."/>
            <person name="Sadzewicz L."/>
            <person name="Sengamalay N."/>
            <person name="Shetty A.C."/>
            <person name="Su Q."/>
            <person name="Tallon L."/>
            <person name="Fraser C.M."/>
            <person name="Frutos R."/>
            <person name="Molina D.M."/>
            <person name="Krause P.J."/>
            <person name="Ben Mamoun C."/>
        </authorList>
    </citation>
    <scope>NUCLEOTIDE SEQUENCE [LARGE SCALE GENOMIC DNA]</scope>
    <source>
        <strain evidence="9 10">RI</strain>
    </source>
</reference>
<evidence type="ECO:0000256" key="5">
    <source>
        <dbReference type="ARBA" id="ARBA00022723"/>
    </source>
</evidence>
<protein>
    <submittedName>
        <fullName evidence="9">Protein farnesyltransferase subunit beta</fullName>
        <ecNumber evidence="9">2.5.1.58</ecNumber>
    </submittedName>
</protein>
<dbReference type="RefSeq" id="XP_012650357.2">
    <property type="nucleotide sequence ID" value="XM_012794903.2"/>
</dbReference>
<dbReference type="AlphaFoldDB" id="A0A1N6LYA2"/>
<evidence type="ECO:0000256" key="4">
    <source>
        <dbReference type="ARBA" id="ARBA00022679"/>
    </source>
</evidence>
<accession>A0A1N6LYA2</accession>
<reference evidence="9 10" key="1">
    <citation type="journal article" date="2012" name="Nucleic Acids Res.">
        <title>Sequencing of the smallest Apicomplexan genome from the human pathogen Babesia microti.</title>
        <authorList>
            <person name="Cornillot E."/>
            <person name="Hadj-Kaddour K."/>
            <person name="Dassouli A."/>
            <person name="Noel B."/>
            <person name="Ranwez V."/>
            <person name="Vacherie B."/>
            <person name="Augagneur Y."/>
            <person name="Bres V."/>
            <person name="Duclos A."/>
            <person name="Randazzo S."/>
            <person name="Carcy B."/>
            <person name="Debierre-Grockiego F."/>
            <person name="Delbecq S."/>
            <person name="Moubri-Menage K."/>
            <person name="Shams-Eldin H."/>
            <person name="Usmani-Brown S."/>
            <person name="Bringaud F."/>
            <person name="Wincker P."/>
            <person name="Vivares C.P."/>
            <person name="Schwarz R.T."/>
            <person name="Schetters T.P."/>
            <person name="Krause P.J."/>
            <person name="Gorenflot A."/>
            <person name="Berry V."/>
            <person name="Barbe V."/>
            <person name="Ben Mamoun C."/>
        </authorList>
    </citation>
    <scope>NUCLEOTIDE SEQUENCE [LARGE SCALE GENOMIC DNA]</scope>
    <source>
        <strain evidence="9 10">RI</strain>
    </source>
</reference>
<keyword evidence="10" id="KW-1185">Reference proteome</keyword>
<dbReference type="GO" id="GO:0046872">
    <property type="term" value="F:metal ion binding"/>
    <property type="evidence" value="ECO:0007669"/>
    <property type="project" value="UniProtKB-KW"/>
</dbReference>
<dbReference type="InterPro" id="IPR008930">
    <property type="entry name" value="Terpenoid_cyclase/PrenylTrfase"/>
</dbReference>
<keyword evidence="5" id="KW-0479">Metal-binding</keyword>
<dbReference type="GO" id="GO:0004660">
    <property type="term" value="F:protein farnesyltransferase activity"/>
    <property type="evidence" value="ECO:0007669"/>
    <property type="project" value="UniProtKB-EC"/>
</dbReference>
<dbReference type="OrthoDB" id="10261146at2759"/>
<organism evidence="9 10">
    <name type="scientific">Babesia microti (strain RI)</name>
    <dbReference type="NCBI Taxonomy" id="1133968"/>
    <lineage>
        <taxon>Eukaryota</taxon>
        <taxon>Sar</taxon>
        <taxon>Alveolata</taxon>
        <taxon>Apicomplexa</taxon>
        <taxon>Aconoidasida</taxon>
        <taxon>Piroplasmida</taxon>
        <taxon>Babesiidae</taxon>
        <taxon>Babesia</taxon>
    </lineage>
</organism>
<dbReference type="Pfam" id="PF00432">
    <property type="entry name" value="Prenyltrans"/>
    <property type="match status" value="1"/>
</dbReference>
<dbReference type="Gene3D" id="1.50.10.20">
    <property type="match status" value="1"/>
</dbReference>
<keyword evidence="4 9" id="KW-0808">Transferase</keyword>
<feature type="domain" description="Prenyltransferase alpha-alpha toroid" evidence="8">
    <location>
        <begin position="2"/>
        <end position="274"/>
    </location>
</feature>
<dbReference type="VEuPathDB" id="PiroplasmaDB:BmR1_04g08860"/>
<dbReference type="InterPro" id="IPR001330">
    <property type="entry name" value="Prenyltrans"/>
</dbReference>
<dbReference type="KEGG" id="bmic:BmR1_04g08860"/>
<evidence type="ECO:0000256" key="7">
    <source>
        <dbReference type="ARBA" id="ARBA00022833"/>
    </source>
</evidence>
<dbReference type="PANTHER" id="PTHR11774:SF6">
    <property type="entry name" value="PROTEIN FARNESYLTRANSFERASE SUBUNIT BETA"/>
    <property type="match status" value="1"/>
</dbReference>
<proteinExistence type="inferred from homology"/>
<evidence type="ECO:0000256" key="3">
    <source>
        <dbReference type="ARBA" id="ARBA00022602"/>
    </source>
</evidence>
<keyword evidence="6" id="KW-0677">Repeat</keyword>